<dbReference type="AlphaFoldDB" id="F4CNX5"/>
<dbReference type="InterPro" id="IPR001753">
    <property type="entry name" value="Enoyl-CoA_hydra/iso"/>
</dbReference>
<accession>F4CNX5</accession>
<protein>
    <submittedName>
        <fullName evidence="1">Enoyl-CoA hydratase/isomerase</fullName>
    </submittedName>
</protein>
<sequence>MTDTVLVETRGRVRVVTLNRPDRYNAMTDELLGGLLVALEAAAADDAIGAVVVTGAGKAFCAGGDLAAIDDFRPDLPTAERTAALQNLHRSSLLLHDMPKATIAAVNGPCAGAGLSLACAADLRFATRSAVFKSSFLGVTLTGDFGGTWSLPRIVGWGRAREMYLLDERVDAERAAAIGLVSSVHDGPGFLDAVLARAAALAAAPAGTVTGIKANFADGETCDFAAGLDAEAVRQVQAVESALERARTDVERPDA</sequence>
<reference evidence="1 2" key="1">
    <citation type="journal article" date="2011" name="J. Bacteriol.">
        <title>Genome sequence of the 1,4-dioxane-degrading Pseudonocardia dioxanivorans strain CB1190.</title>
        <authorList>
            <person name="Sales C.M."/>
            <person name="Mahendra S."/>
            <person name="Grostern A."/>
            <person name="Parales R.E."/>
            <person name="Goodwin L.A."/>
            <person name="Woyke T."/>
            <person name="Nolan M."/>
            <person name="Lapidus A."/>
            <person name="Chertkov O."/>
            <person name="Ovchinnikova G."/>
            <person name="Sczyrba A."/>
            <person name="Alvarez-Cohen L."/>
        </authorList>
    </citation>
    <scope>NUCLEOTIDE SEQUENCE [LARGE SCALE GENOMIC DNA]</scope>
    <source>
        <strain evidence="2">ATCC 55486 / DSM 44775 / JCM 13855 / CB1190</strain>
    </source>
</reference>
<dbReference type="RefSeq" id="WP_013672721.1">
    <property type="nucleotide sequence ID" value="NC_015312.1"/>
</dbReference>
<dbReference type="Proteomes" id="UP000007809">
    <property type="component" value="Chromosome"/>
</dbReference>
<dbReference type="PANTHER" id="PTHR11941:SF133">
    <property type="entry name" value="1,2-EPOXYPHENYLACETYL-COA ISOMERASE"/>
    <property type="match status" value="1"/>
</dbReference>
<name>F4CNX5_PSEUX</name>
<proteinExistence type="predicted"/>
<dbReference type="Gene3D" id="3.90.226.10">
    <property type="entry name" value="2-enoyl-CoA Hydratase, Chain A, domain 1"/>
    <property type="match status" value="1"/>
</dbReference>
<dbReference type="PANTHER" id="PTHR11941">
    <property type="entry name" value="ENOYL-COA HYDRATASE-RELATED"/>
    <property type="match status" value="1"/>
</dbReference>
<dbReference type="HOGENOM" id="CLU_009834_7_2_11"/>
<gene>
    <name evidence="1" type="ordered locus">Psed_0516</name>
</gene>
<dbReference type="EMBL" id="CP002593">
    <property type="protein sequence ID" value="AEA22780.1"/>
    <property type="molecule type" value="Genomic_DNA"/>
</dbReference>
<dbReference type="GO" id="GO:0003824">
    <property type="term" value="F:catalytic activity"/>
    <property type="evidence" value="ECO:0007669"/>
    <property type="project" value="UniProtKB-ARBA"/>
</dbReference>
<dbReference type="STRING" id="675635.Psed_0516"/>
<dbReference type="eggNOG" id="COG1024">
    <property type="taxonomic scope" value="Bacteria"/>
</dbReference>
<dbReference type="GO" id="GO:0006635">
    <property type="term" value="P:fatty acid beta-oxidation"/>
    <property type="evidence" value="ECO:0007669"/>
    <property type="project" value="TreeGrafter"/>
</dbReference>
<evidence type="ECO:0000313" key="1">
    <source>
        <dbReference type="EMBL" id="AEA22780.1"/>
    </source>
</evidence>
<organism evidence="1 2">
    <name type="scientific">Pseudonocardia dioxanivorans (strain ATCC 55486 / DSM 44775 / JCM 13855 / CB1190)</name>
    <dbReference type="NCBI Taxonomy" id="675635"/>
    <lineage>
        <taxon>Bacteria</taxon>
        <taxon>Bacillati</taxon>
        <taxon>Actinomycetota</taxon>
        <taxon>Actinomycetes</taxon>
        <taxon>Pseudonocardiales</taxon>
        <taxon>Pseudonocardiaceae</taxon>
        <taxon>Pseudonocardia</taxon>
    </lineage>
</organism>
<dbReference type="KEGG" id="pdx:Psed_0516"/>
<dbReference type="Pfam" id="PF00378">
    <property type="entry name" value="ECH_1"/>
    <property type="match status" value="1"/>
</dbReference>
<dbReference type="CDD" id="cd06558">
    <property type="entry name" value="crotonase-like"/>
    <property type="match status" value="1"/>
</dbReference>
<dbReference type="OrthoDB" id="9777711at2"/>
<evidence type="ECO:0000313" key="2">
    <source>
        <dbReference type="Proteomes" id="UP000007809"/>
    </source>
</evidence>
<dbReference type="InterPro" id="IPR029045">
    <property type="entry name" value="ClpP/crotonase-like_dom_sf"/>
</dbReference>
<keyword evidence="2" id="KW-1185">Reference proteome</keyword>
<dbReference type="SUPFAM" id="SSF52096">
    <property type="entry name" value="ClpP/crotonase"/>
    <property type="match status" value="1"/>
</dbReference>